<keyword evidence="2" id="KW-0391">Immunity</keyword>
<dbReference type="PROSITE" id="PS50835">
    <property type="entry name" value="IG_LIKE"/>
    <property type="match status" value="1"/>
</dbReference>
<dbReference type="PANTHER" id="PTHR23268">
    <property type="entry name" value="T-CELL RECEPTOR BETA CHAIN"/>
    <property type="match status" value="1"/>
</dbReference>
<accession>A0A8P4G1B9</accession>
<feature type="domain" description="Ig-like" evidence="4">
    <location>
        <begin position="23"/>
        <end position="121"/>
    </location>
</feature>
<evidence type="ECO:0000313" key="5">
    <source>
        <dbReference type="Ensembl" id="ENSDLAP00005065813.1"/>
    </source>
</evidence>
<evidence type="ECO:0000259" key="4">
    <source>
        <dbReference type="PROSITE" id="PS50835"/>
    </source>
</evidence>
<name>A0A8P4G1B9_DICLA</name>
<dbReference type="Ensembl" id="ENSDLAT00005078556.1">
    <property type="protein sequence ID" value="ENSDLAP00005065813.1"/>
    <property type="gene ID" value="ENSDLAG00005026706.1"/>
</dbReference>
<organism evidence="5 6">
    <name type="scientific">Dicentrarchus labrax</name>
    <name type="common">European seabass</name>
    <name type="synonym">Morone labrax</name>
    <dbReference type="NCBI Taxonomy" id="13489"/>
    <lineage>
        <taxon>Eukaryota</taxon>
        <taxon>Metazoa</taxon>
        <taxon>Chordata</taxon>
        <taxon>Craniata</taxon>
        <taxon>Vertebrata</taxon>
        <taxon>Euteleostomi</taxon>
        <taxon>Actinopterygii</taxon>
        <taxon>Neopterygii</taxon>
        <taxon>Teleostei</taxon>
        <taxon>Neoteleostei</taxon>
        <taxon>Acanthomorphata</taxon>
        <taxon>Eupercaria</taxon>
        <taxon>Moronidae</taxon>
        <taxon>Dicentrarchus</taxon>
    </lineage>
</organism>
<dbReference type="InterPro" id="IPR013783">
    <property type="entry name" value="Ig-like_fold"/>
</dbReference>
<sequence>AFLFVICCCYTGVDLTLVSRMPPSVTFEQSSAQVVKDGTKEVTIDCSHDDSNLQYMLWYQHKPGSGSMSLIGYSVLNGEPNYEVQFKDRFQIKSGMQKGSLIIPTANLSDSAVYFCAASTQ</sequence>
<evidence type="ECO:0000313" key="6">
    <source>
        <dbReference type="Proteomes" id="UP000694389"/>
    </source>
</evidence>
<evidence type="ECO:0000256" key="3">
    <source>
        <dbReference type="SAM" id="SignalP"/>
    </source>
</evidence>
<reference evidence="5" key="2">
    <citation type="submission" date="2025-09" db="UniProtKB">
        <authorList>
            <consortium name="Ensembl"/>
        </authorList>
    </citation>
    <scope>IDENTIFICATION</scope>
</reference>
<keyword evidence="1 3" id="KW-0732">Signal</keyword>
<dbReference type="Pfam" id="PF07686">
    <property type="entry name" value="V-set"/>
    <property type="match status" value="1"/>
</dbReference>
<dbReference type="AlphaFoldDB" id="A0A8P4G1B9"/>
<dbReference type="GO" id="GO:0007166">
    <property type="term" value="P:cell surface receptor signaling pathway"/>
    <property type="evidence" value="ECO:0007669"/>
    <property type="project" value="TreeGrafter"/>
</dbReference>
<keyword evidence="6" id="KW-1185">Reference proteome</keyword>
<dbReference type="SUPFAM" id="SSF48726">
    <property type="entry name" value="Immunoglobulin"/>
    <property type="match status" value="1"/>
</dbReference>
<protein>
    <recommendedName>
        <fullName evidence="4">Ig-like domain-containing protein</fullName>
    </recommendedName>
</protein>
<dbReference type="InterPro" id="IPR013106">
    <property type="entry name" value="Ig_V-set"/>
</dbReference>
<dbReference type="InterPro" id="IPR036179">
    <property type="entry name" value="Ig-like_dom_sf"/>
</dbReference>
<dbReference type="Gene3D" id="2.60.40.10">
    <property type="entry name" value="Immunoglobulins"/>
    <property type="match status" value="1"/>
</dbReference>
<dbReference type="GO" id="GO:0005886">
    <property type="term" value="C:plasma membrane"/>
    <property type="evidence" value="ECO:0007669"/>
    <property type="project" value="TreeGrafter"/>
</dbReference>
<evidence type="ECO:0000256" key="1">
    <source>
        <dbReference type="ARBA" id="ARBA00022729"/>
    </source>
</evidence>
<dbReference type="InterPro" id="IPR007110">
    <property type="entry name" value="Ig-like_dom"/>
</dbReference>
<dbReference type="SMART" id="SM00406">
    <property type="entry name" value="IGv"/>
    <property type="match status" value="1"/>
</dbReference>
<feature type="signal peptide" evidence="3">
    <location>
        <begin position="1"/>
        <end position="15"/>
    </location>
</feature>
<dbReference type="InterPro" id="IPR050413">
    <property type="entry name" value="TCR_beta_variable"/>
</dbReference>
<dbReference type="Proteomes" id="UP000694389">
    <property type="component" value="Unassembled WGS sequence"/>
</dbReference>
<reference evidence="5" key="1">
    <citation type="submission" date="2025-08" db="UniProtKB">
        <authorList>
            <consortium name="Ensembl"/>
        </authorList>
    </citation>
    <scope>IDENTIFICATION</scope>
</reference>
<dbReference type="GeneTree" id="ENSGT01050000245636"/>
<dbReference type="PANTHER" id="PTHR23268:SF102">
    <property type="entry name" value="IMMUNOGLOBULIN V-SET DOMAIN-CONTAINING PROTEIN"/>
    <property type="match status" value="1"/>
</dbReference>
<feature type="chain" id="PRO_5035850177" description="Ig-like domain-containing protein" evidence="3">
    <location>
        <begin position="16"/>
        <end position="121"/>
    </location>
</feature>
<dbReference type="GO" id="GO:0002376">
    <property type="term" value="P:immune system process"/>
    <property type="evidence" value="ECO:0007669"/>
    <property type="project" value="UniProtKB-KW"/>
</dbReference>
<proteinExistence type="predicted"/>
<evidence type="ECO:0000256" key="2">
    <source>
        <dbReference type="ARBA" id="ARBA00022859"/>
    </source>
</evidence>